<dbReference type="Proteomes" id="UP001634394">
    <property type="component" value="Unassembled WGS sequence"/>
</dbReference>
<sequence>MSVASSPVNQTYYYLEYQSEGSFKLRVKSLDYYIARSDVLLQLTNETYGNTGKFLIETYGQAWDIIFRIPTGSPYNIYQAFLYGNKQLMTNSCVVDTDGTCKYSFTRKDHIFGDWWNGCLRICKIKYSLMIGNTEVLAFVFDGMNTSPETWFVAEKLQKCIHFRTTLTNLSLTTTESGDWFFKITEKRTKSIIFAVHYENRTDPTNRNLAAVYFNTTSKKPFTDRAIRN</sequence>
<proteinExistence type="predicted"/>
<gene>
    <name evidence="1" type="ORF">ACJMK2_039531</name>
</gene>
<keyword evidence="2" id="KW-1185">Reference proteome</keyword>
<comment type="caution">
    <text evidence="1">The sequence shown here is derived from an EMBL/GenBank/DDBJ whole genome shotgun (WGS) entry which is preliminary data.</text>
</comment>
<dbReference type="AlphaFoldDB" id="A0ABD3WFK7"/>
<evidence type="ECO:0000313" key="1">
    <source>
        <dbReference type="EMBL" id="KAL3871538.1"/>
    </source>
</evidence>
<accession>A0ABD3WFK7</accession>
<protein>
    <submittedName>
        <fullName evidence="1">Uncharacterized protein</fullName>
    </submittedName>
</protein>
<evidence type="ECO:0000313" key="2">
    <source>
        <dbReference type="Proteomes" id="UP001634394"/>
    </source>
</evidence>
<name>A0ABD3WFK7_SINWO</name>
<organism evidence="1 2">
    <name type="scientific">Sinanodonta woodiana</name>
    <name type="common">Chinese pond mussel</name>
    <name type="synonym">Anodonta woodiana</name>
    <dbReference type="NCBI Taxonomy" id="1069815"/>
    <lineage>
        <taxon>Eukaryota</taxon>
        <taxon>Metazoa</taxon>
        <taxon>Spiralia</taxon>
        <taxon>Lophotrochozoa</taxon>
        <taxon>Mollusca</taxon>
        <taxon>Bivalvia</taxon>
        <taxon>Autobranchia</taxon>
        <taxon>Heteroconchia</taxon>
        <taxon>Palaeoheterodonta</taxon>
        <taxon>Unionida</taxon>
        <taxon>Unionoidea</taxon>
        <taxon>Unionidae</taxon>
        <taxon>Unioninae</taxon>
        <taxon>Sinanodonta</taxon>
    </lineage>
</organism>
<reference evidence="1 2" key="1">
    <citation type="submission" date="2024-11" db="EMBL/GenBank/DDBJ databases">
        <title>Chromosome-level genome assembly of the freshwater bivalve Anodonta woodiana.</title>
        <authorList>
            <person name="Chen X."/>
        </authorList>
    </citation>
    <scope>NUCLEOTIDE SEQUENCE [LARGE SCALE GENOMIC DNA]</scope>
    <source>
        <strain evidence="1">MN2024</strain>
        <tissue evidence="1">Gills</tissue>
    </source>
</reference>
<dbReference type="EMBL" id="JBJQND010000007">
    <property type="protein sequence ID" value="KAL3871538.1"/>
    <property type="molecule type" value="Genomic_DNA"/>
</dbReference>